<dbReference type="PANTHER" id="PTHR37916:SF2">
    <property type="entry name" value="CHITIN-BINDING TYPE-4 DOMAIN-CONTAINING PROTEIN"/>
    <property type="match status" value="1"/>
</dbReference>
<dbReference type="EMBL" id="JAOPGA020001714">
    <property type="protein sequence ID" value="KAL0490757.1"/>
    <property type="molecule type" value="Genomic_DNA"/>
</dbReference>
<dbReference type="PANTHER" id="PTHR37916">
    <property type="entry name" value="CHITIN-BINDING TYPE-4 DOMAIN-CONTAINING PROTEIN"/>
    <property type="match status" value="1"/>
</dbReference>
<feature type="chain" id="PRO_5043665993" description="Chitin-binding type-4 domain-containing protein" evidence="1">
    <location>
        <begin position="16"/>
        <end position="520"/>
    </location>
</feature>
<dbReference type="Pfam" id="PF03067">
    <property type="entry name" value="LPMO_10"/>
    <property type="match status" value="1"/>
</dbReference>
<gene>
    <name evidence="3" type="ORF">AKO1_002546</name>
</gene>
<accession>A0AAW2ZLL0</accession>
<comment type="caution">
    <text evidence="3">The sequence shown here is derived from an EMBL/GenBank/DDBJ whole genome shotgun (WGS) entry which is preliminary data.</text>
</comment>
<evidence type="ECO:0000313" key="4">
    <source>
        <dbReference type="Proteomes" id="UP001431209"/>
    </source>
</evidence>
<evidence type="ECO:0000259" key="2">
    <source>
        <dbReference type="Pfam" id="PF03067"/>
    </source>
</evidence>
<sequence length="520" mass="59030">MSYLITLLLAATVYAHLCILDPPQRGGFNVSTPGSRACFQSKGPCGKFGPEQPKTIVKAGVPFKFFFQQNLNHFQIGNPGYFDVAISKGIPSEGVPEKDEDFNKIDGFIPDYFAHKQWMQTNLTYELTIPSGFSCEHCVVRFRYISHKQNEPDAFHQCVDVKVIPSNTLVTKQRPIKSLSSIKNKNEVKQPNFLTVVQFHDRPLTFWNIHQFKQLSYPSIVKPIQQNVRNQRMQIKQDELVDDAINDGIVTFDTTTKQAIYSVSRAPTRRLNETITNLLYISTTGSHETKMLNISTAVSSIHYDSATDSLLAVRMVSHSEKKGFHAFQVIYVNKNTADITPVLTTEYSDRFVDFIWSEFDTAGQNLFILARDEDDPQMSQRIFHIDLKQKSVASDFVLDPAHSFSAVHFVSSQGLFAISQGVPFKYGDSPITFKLLKIDTLNKAAVPMFDLPIQTVQDWNGNMRHIQGRENDNILYHIYRLESGVRAMFDIDVTNPLHKPKVEELGILSQSEVYNPIAIY</sequence>
<feature type="signal peptide" evidence="1">
    <location>
        <begin position="1"/>
        <end position="15"/>
    </location>
</feature>
<reference evidence="3 4" key="1">
    <citation type="submission" date="2024-03" db="EMBL/GenBank/DDBJ databases">
        <title>The Acrasis kona genome and developmental transcriptomes reveal deep origins of eukaryotic multicellular pathways.</title>
        <authorList>
            <person name="Sheikh S."/>
            <person name="Fu C.-J."/>
            <person name="Brown M.W."/>
            <person name="Baldauf S.L."/>
        </authorList>
    </citation>
    <scope>NUCLEOTIDE SEQUENCE [LARGE SCALE GENOMIC DNA]</scope>
    <source>
        <strain evidence="3 4">ATCC MYA-3509</strain>
    </source>
</reference>
<feature type="domain" description="Chitin-binding type-4" evidence="2">
    <location>
        <begin position="52"/>
        <end position="161"/>
    </location>
</feature>
<protein>
    <recommendedName>
        <fullName evidence="2">Chitin-binding type-4 domain-containing protein</fullName>
    </recommendedName>
</protein>
<proteinExistence type="predicted"/>
<organism evidence="3 4">
    <name type="scientific">Acrasis kona</name>
    <dbReference type="NCBI Taxonomy" id="1008807"/>
    <lineage>
        <taxon>Eukaryota</taxon>
        <taxon>Discoba</taxon>
        <taxon>Heterolobosea</taxon>
        <taxon>Tetramitia</taxon>
        <taxon>Eutetramitia</taxon>
        <taxon>Acrasidae</taxon>
        <taxon>Acrasis</taxon>
    </lineage>
</organism>
<dbReference type="AlphaFoldDB" id="A0AAW2ZLL0"/>
<dbReference type="Proteomes" id="UP001431209">
    <property type="component" value="Unassembled WGS sequence"/>
</dbReference>
<evidence type="ECO:0000313" key="3">
    <source>
        <dbReference type="EMBL" id="KAL0490757.1"/>
    </source>
</evidence>
<keyword evidence="1" id="KW-0732">Signal</keyword>
<name>A0AAW2ZLL0_9EUKA</name>
<dbReference type="InterPro" id="IPR004302">
    <property type="entry name" value="Cellulose/chitin-bd_N"/>
</dbReference>
<evidence type="ECO:0000256" key="1">
    <source>
        <dbReference type="SAM" id="SignalP"/>
    </source>
</evidence>
<keyword evidence="4" id="KW-1185">Reference proteome</keyword>